<dbReference type="Gene3D" id="3.10.590.10">
    <property type="entry name" value="ph1033 like domains"/>
    <property type="match status" value="1"/>
</dbReference>
<evidence type="ECO:0000313" key="3">
    <source>
        <dbReference type="EMBL" id="KRW98442.1"/>
    </source>
</evidence>
<dbReference type="OrthoDB" id="438553at2759"/>
<dbReference type="InParanoid" id="A0A0V0Q8G0"/>
<feature type="domain" description="YTH" evidence="2">
    <location>
        <begin position="406"/>
        <end position="551"/>
    </location>
</feature>
<sequence>MSEQQYQDNLLILEDCHLTLYSQDIKADFQTFEPLEKVRNFPKFLDLQNPEPVVFENAKKYINEQVQAGSIMLKGWIQFASDENQQQVDKYKILSSSMSDQNDNIYMLLFQSNYRGVQVQVFISKFEDITSLQDGEIYPKNIYVEDFDEENKMAFIAISSPNGQNFESLDCITTFKALFEEGKIKIGQFFSDIDEKRQEEPKQSPSKQGLQGQNNQLGMSNHSNQNNSLLSNLNLNQGLQNPVNNLTGMPNMNNLMGQMGNMNNMGMGMGGMGAMNNMSSMMGMGGMNNMLGMGGLNNMMGMGGMNNMMGMGNMMGMNGMMPMGGMNNMMGMGNMMGMPGMGGMNGMMGIGQQNMGRHQKVQDKAKLEEDRKLAQQQSKGIYDRIMAMGDSEIIPDDLQFDMSKKAKYFAIRSYSASNTVLAQSTDTLPLNDLHFTILARAQQTHPIVIALLYEFSETTFQGIKGCCIIKELPQEEEAQQELNIREEDQTWDKSEIRSLDKVVNVRWLFKDELKLEHIGQLKNNKNNACVFQQFEGNELDMQTGQELLRRMRNPQLCQIFKTNSLNPTQQLQTIQQVYENQKQNIQQQIEEKAKQLQQQQQQELLQQQQQQQLQLQQQQMELEKQKEQSEKPSKESAQKEKKEAKNMLEINNNNNNNNQKDQKRNQNSLHSKQNYLNYQKEQQTMFLQMKLQQELQVLQTNIMFLSSIQNMTQEQKQQYEAYAKEYESKYNELEKLSNPQKKIEQRETPKEGSGDYIYRCKYWPWCQTAQSIPEGIPDCSKNRHPYQICRFYPKCLKGNQCVNLHPNDGVYYKVALCKFRERNGKECENNMNCPIKETCSNKHDDDEKYTEKDLRCFKYPDCQKKEPKCFLIHPERKLCKDYPNCNKGVHCSRVHPCDGKYFNRAFEKEKEKTTKICSRGKYCKQDACYYLHPKDSRFKKALAKEREKNGKKCKYGRHCKNIDTCTYIHRDSSPSRDRSSYRDRSRSRSRHRVRDRSRDRSRSDYRDRDRSKDRYYKSRSRERY</sequence>
<gene>
    <name evidence="3" type="ORF">PPERSA_12551</name>
</gene>
<dbReference type="Pfam" id="PF04146">
    <property type="entry name" value="YTH"/>
    <property type="match status" value="1"/>
</dbReference>
<feature type="compositionally biased region" description="Low complexity" evidence="1">
    <location>
        <begin position="208"/>
        <end position="236"/>
    </location>
</feature>
<evidence type="ECO:0000256" key="1">
    <source>
        <dbReference type="SAM" id="MobiDB-lite"/>
    </source>
</evidence>
<dbReference type="Proteomes" id="UP000054937">
    <property type="component" value="Unassembled WGS sequence"/>
</dbReference>
<feature type="compositionally biased region" description="Basic and acidic residues" evidence="1">
    <location>
        <begin position="996"/>
        <end position="1024"/>
    </location>
</feature>
<reference evidence="3 4" key="1">
    <citation type="journal article" date="2015" name="Sci. Rep.">
        <title>Genome of the facultative scuticociliatosis pathogen Pseudocohnilembus persalinus provides insight into its virulence through horizontal gene transfer.</title>
        <authorList>
            <person name="Xiong J."/>
            <person name="Wang G."/>
            <person name="Cheng J."/>
            <person name="Tian M."/>
            <person name="Pan X."/>
            <person name="Warren A."/>
            <person name="Jiang C."/>
            <person name="Yuan D."/>
            <person name="Miao W."/>
        </authorList>
    </citation>
    <scope>NUCLEOTIDE SEQUENCE [LARGE SCALE GENOMIC DNA]</scope>
    <source>
        <strain evidence="3">36N120E</strain>
    </source>
</reference>
<accession>A0A0V0Q8G0</accession>
<feature type="compositionally biased region" description="Basic and acidic residues" evidence="1">
    <location>
        <begin position="970"/>
        <end position="986"/>
    </location>
</feature>
<feature type="region of interest" description="Disordered" evidence="1">
    <location>
        <begin position="196"/>
        <end position="236"/>
    </location>
</feature>
<keyword evidence="4" id="KW-1185">Reference proteome</keyword>
<evidence type="ECO:0000259" key="2">
    <source>
        <dbReference type="Pfam" id="PF04146"/>
    </source>
</evidence>
<evidence type="ECO:0000313" key="4">
    <source>
        <dbReference type="Proteomes" id="UP000054937"/>
    </source>
</evidence>
<organism evidence="3 4">
    <name type="scientific">Pseudocohnilembus persalinus</name>
    <name type="common">Ciliate</name>
    <dbReference type="NCBI Taxonomy" id="266149"/>
    <lineage>
        <taxon>Eukaryota</taxon>
        <taxon>Sar</taxon>
        <taxon>Alveolata</taxon>
        <taxon>Ciliophora</taxon>
        <taxon>Intramacronucleata</taxon>
        <taxon>Oligohymenophorea</taxon>
        <taxon>Scuticociliatia</taxon>
        <taxon>Philasterida</taxon>
        <taxon>Pseudocohnilembidae</taxon>
        <taxon>Pseudocohnilembus</taxon>
    </lineage>
</organism>
<dbReference type="Gene3D" id="4.10.1000.40">
    <property type="match status" value="1"/>
</dbReference>
<feature type="region of interest" description="Disordered" evidence="1">
    <location>
        <begin position="970"/>
        <end position="1024"/>
    </location>
</feature>
<feature type="region of interest" description="Disordered" evidence="1">
    <location>
        <begin position="622"/>
        <end position="643"/>
    </location>
</feature>
<dbReference type="GO" id="GO:0003723">
    <property type="term" value="F:RNA binding"/>
    <property type="evidence" value="ECO:0007669"/>
    <property type="project" value="InterPro"/>
</dbReference>
<dbReference type="EMBL" id="LDAU01000245">
    <property type="protein sequence ID" value="KRW98442.1"/>
    <property type="molecule type" value="Genomic_DNA"/>
</dbReference>
<proteinExistence type="predicted"/>
<comment type="caution">
    <text evidence="3">The sequence shown here is derived from an EMBL/GenBank/DDBJ whole genome shotgun (WGS) entry which is preliminary data.</text>
</comment>
<name>A0A0V0Q8G0_PSEPJ</name>
<dbReference type="AlphaFoldDB" id="A0A0V0Q8G0"/>
<dbReference type="InterPro" id="IPR007275">
    <property type="entry name" value="YTH_domain"/>
</dbReference>
<protein>
    <recommendedName>
        <fullName evidence="2">YTH domain-containing protein</fullName>
    </recommendedName>
</protein>